<evidence type="ECO:0008006" key="3">
    <source>
        <dbReference type="Google" id="ProtNLM"/>
    </source>
</evidence>
<evidence type="ECO:0000313" key="2">
    <source>
        <dbReference type="Proteomes" id="UP000809829"/>
    </source>
</evidence>
<evidence type="ECO:0000313" key="1">
    <source>
        <dbReference type="EMBL" id="MBM7704693.1"/>
    </source>
</evidence>
<reference evidence="1 2" key="1">
    <citation type="submission" date="2021-01" db="EMBL/GenBank/DDBJ databases">
        <title>Genomic Encyclopedia of Type Strains, Phase IV (KMG-IV): sequencing the most valuable type-strain genomes for metagenomic binning, comparative biology and taxonomic classification.</title>
        <authorList>
            <person name="Goeker M."/>
        </authorList>
    </citation>
    <scope>NUCLEOTIDE SEQUENCE [LARGE SCALE GENOMIC DNA]</scope>
    <source>
        <strain evidence="1 2">DSM 104297</strain>
    </source>
</reference>
<organism evidence="1 2">
    <name type="scientific">Priestia iocasae</name>
    <dbReference type="NCBI Taxonomy" id="2291674"/>
    <lineage>
        <taxon>Bacteria</taxon>
        <taxon>Bacillati</taxon>
        <taxon>Bacillota</taxon>
        <taxon>Bacilli</taxon>
        <taxon>Bacillales</taxon>
        <taxon>Bacillaceae</taxon>
        <taxon>Priestia</taxon>
    </lineage>
</organism>
<gene>
    <name evidence="1" type="ORF">JOC83_003552</name>
</gene>
<accession>A0ABS2QZM9</accession>
<dbReference type="RefSeq" id="WP_205188694.1">
    <property type="nucleotide sequence ID" value="NZ_JAFBFC010000008.1"/>
</dbReference>
<protein>
    <recommendedName>
        <fullName evidence="3">Peptide ABC transporter permease</fullName>
    </recommendedName>
</protein>
<dbReference type="Proteomes" id="UP000809829">
    <property type="component" value="Unassembled WGS sequence"/>
</dbReference>
<dbReference type="EMBL" id="JAFBFC010000008">
    <property type="protein sequence ID" value="MBM7704693.1"/>
    <property type="molecule type" value="Genomic_DNA"/>
</dbReference>
<proteinExistence type="predicted"/>
<keyword evidence="2" id="KW-1185">Reference proteome</keyword>
<sequence length="256" mass="30115">MSKADEIKDVVYIHNHLSERYYVAYGIEFKEFVHSLPRPISNMLLLKHKFEESDYHFSTQLDYVEGQQIWSLAEDNVYDYGDFCWVDFDDLSSLDLLEPTELAALLYLGHYKKPLVASFSNKLSNQFAYLAHDDGFSNKTYYRDVYDVKHMISRLVPLKITLLKQKRFSLRRKKVDYPPIPLVLANTLLTLMSDGLLLDFEGMVQTRKDIQIPIYTIGKGIDMDEFYNDRHEYKKQSKLQASLVLNKKELEWTLVE</sequence>
<name>A0ABS2QZM9_9BACI</name>
<comment type="caution">
    <text evidence="1">The sequence shown here is derived from an EMBL/GenBank/DDBJ whole genome shotgun (WGS) entry which is preliminary data.</text>
</comment>